<dbReference type="AlphaFoldDB" id="A0A5C3KF33"/>
<proteinExistence type="predicted"/>
<keyword evidence="2" id="KW-1185">Reference proteome</keyword>
<dbReference type="OrthoDB" id="2890870at2759"/>
<reference evidence="1 2" key="1">
    <citation type="journal article" date="2019" name="Nat. Ecol. Evol.">
        <title>Megaphylogeny resolves global patterns of mushroom evolution.</title>
        <authorList>
            <person name="Varga T."/>
            <person name="Krizsan K."/>
            <person name="Foldi C."/>
            <person name="Dima B."/>
            <person name="Sanchez-Garcia M."/>
            <person name="Sanchez-Ramirez S."/>
            <person name="Szollosi G.J."/>
            <person name="Szarkandi J.G."/>
            <person name="Papp V."/>
            <person name="Albert L."/>
            <person name="Andreopoulos W."/>
            <person name="Angelini C."/>
            <person name="Antonin V."/>
            <person name="Barry K.W."/>
            <person name="Bougher N.L."/>
            <person name="Buchanan P."/>
            <person name="Buyck B."/>
            <person name="Bense V."/>
            <person name="Catcheside P."/>
            <person name="Chovatia M."/>
            <person name="Cooper J."/>
            <person name="Damon W."/>
            <person name="Desjardin D."/>
            <person name="Finy P."/>
            <person name="Geml J."/>
            <person name="Haridas S."/>
            <person name="Hughes K."/>
            <person name="Justo A."/>
            <person name="Karasinski D."/>
            <person name="Kautmanova I."/>
            <person name="Kiss B."/>
            <person name="Kocsube S."/>
            <person name="Kotiranta H."/>
            <person name="LaButti K.M."/>
            <person name="Lechner B.E."/>
            <person name="Liimatainen K."/>
            <person name="Lipzen A."/>
            <person name="Lukacs Z."/>
            <person name="Mihaltcheva S."/>
            <person name="Morgado L.N."/>
            <person name="Niskanen T."/>
            <person name="Noordeloos M.E."/>
            <person name="Ohm R.A."/>
            <person name="Ortiz-Santana B."/>
            <person name="Ovrebo C."/>
            <person name="Racz N."/>
            <person name="Riley R."/>
            <person name="Savchenko A."/>
            <person name="Shiryaev A."/>
            <person name="Soop K."/>
            <person name="Spirin V."/>
            <person name="Szebenyi C."/>
            <person name="Tomsovsky M."/>
            <person name="Tulloss R.E."/>
            <person name="Uehling J."/>
            <person name="Grigoriev I.V."/>
            <person name="Vagvolgyi C."/>
            <person name="Papp T."/>
            <person name="Martin F.M."/>
            <person name="Miettinen O."/>
            <person name="Hibbett D.S."/>
            <person name="Nagy L.G."/>
        </authorList>
    </citation>
    <scope>NUCLEOTIDE SEQUENCE [LARGE SCALE GENOMIC DNA]</scope>
    <source>
        <strain evidence="1 2">CBS 121175</strain>
    </source>
</reference>
<dbReference type="EMBL" id="ML210410">
    <property type="protein sequence ID" value="TFK18335.1"/>
    <property type="molecule type" value="Genomic_DNA"/>
</dbReference>
<evidence type="ECO:0008006" key="3">
    <source>
        <dbReference type="Google" id="ProtNLM"/>
    </source>
</evidence>
<protein>
    <recommendedName>
        <fullName evidence="3">F-box domain-containing protein</fullName>
    </recommendedName>
</protein>
<dbReference type="Proteomes" id="UP000307440">
    <property type="component" value="Unassembled WGS sequence"/>
</dbReference>
<dbReference type="SUPFAM" id="SSF52047">
    <property type="entry name" value="RNI-like"/>
    <property type="match status" value="1"/>
</dbReference>
<evidence type="ECO:0000313" key="2">
    <source>
        <dbReference type="Proteomes" id="UP000307440"/>
    </source>
</evidence>
<sequence>MEVETDRIGLLPDELLSQTFYEYTHFSSRQDIHKPVSSKVWRFGAIHSGKEAQTNPIILGQVSSRWRSIALTTSTIWSSIYIDNPSLKEIPILASWIERSGTSQLELSLVKRQVQQDDDYTTREILSQLRPLIPRWKRVYLSFQLSEPTQRFLLGHSHTILPTNLQDLRVEVGGVQTPDLQVLYNFVQHAPKLQTFALRFVIGVLRRPRKYFNPIRHLSGHCLTELQLSSIFADILFPFLSSCQSLQILSLYALEGFASEKASHIPISSTLLPELQSITVGGPSSAISAVFPHLELPSLKELNLLFQFHNRRHDPYRSTFVGSLEDLIYRSNATLERLTCCFHEVDLKDLFHSPALLDLKLLALPGAIESETLELLIHTPTLQLFPKLETLILDACTSRDGLLSSVALSRTTPLSAHSAQQPIALQAVKAILYGQSRFPLDLSLVIPNVLLKLIYGGHYAWNGPEHKIMSGFQPCPETVHMWKYLSLFGLYMPEGRGGGIPSCFLSFLIDLHLQLVLLSRLDMEKACKGSNSHETTDYFDILPEELLSQVFHAYTHVRSGKCNKTLPVHNPELGSIGTIRAYENADATPIILGQVSSRWRKLAMSTRDLWSSIYINNPTHFDRTLLPLWIERSGNALLDIAFVIHGKQKFWGISLFPLLRDTIPRWGKIYFSLTLEYEVTSVMRDAIEGKVVPVDLTDVRIEINDPVECLGPGHEHLQVFIRSAPNLRRLSYRFMEGFMISSVNLDSICKLPAEKIGELQFPFFPLPDDRPLFRFLSESCTSLRTLSLFLLEVEPLVHGGGGIQMHSELHLPALETLILGPEFHLSKILPHLKLPSLKELVCPFNIYRKPHDPKGTPNELMSALEDLLTRSQTTLHYFTCSFSNEGLVEALASPALGDVKHLVLIDEVGTVAIEMLGRPQLGLDGTPGMGPLLLPQLEKLELRLCNSEDGPEVYSMVLSRASLPDSKLRSVKVLCYGSGDPPAENDVVLEVPGVDLDFEIISESKPKRDIPWFQCSRSTPRLIGD</sequence>
<evidence type="ECO:0000313" key="1">
    <source>
        <dbReference type="EMBL" id="TFK18335.1"/>
    </source>
</evidence>
<accession>A0A5C3KF33</accession>
<name>A0A5C3KF33_COPMA</name>
<organism evidence="1 2">
    <name type="scientific">Coprinopsis marcescibilis</name>
    <name type="common">Agaric fungus</name>
    <name type="synonym">Psathyrella marcescibilis</name>
    <dbReference type="NCBI Taxonomy" id="230819"/>
    <lineage>
        <taxon>Eukaryota</taxon>
        <taxon>Fungi</taxon>
        <taxon>Dikarya</taxon>
        <taxon>Basidiomycota</taxon>
        <taxon>Agaricomycotina</taxon>
        <taxon>Agaricomycetes</taxon>
        <taxon>Agaricomycetidae</taxon>
        <taxon>Agaricales</taxon>
        <taxon>Agaricineae</taxon>
        <taxon>Psathyrellaceae</taxon>
        <taxon>Coprinopsis</taxon>
    </lineage>
</organism>
<gene>
    <name evidence="1" type="ORF">FA15DRAFT_760658</name>
</gene>